<dbReference type="SUPFAM" id="SSF47986">
    <property type="entry name" value="DEATH domain"/>
    <property type="match status" value="1"/>
</dbReference>
<keyword evidence="1" id="KW-0812">Transmembrane</keyword>
<evidence type="ECO:0000259" key="2">
    <source>
        <dbReference type="PROSITE" id="PS50017"/>
    </source>
</evidence>
<keyword evidence="1" id="KW-1133">Transmembrane helix</keyword>
<sequence length="175" mass="19075">LFSGVCLFSLVISLILIEFLFTGLVNINSTTADKANILTISDLQKVLDVLDDGYFPSNKWLNLGLSLGLLNPKLDTIEHNYPKDSERCLQKCLTLWLTEDIEATWSKLADAVDNTGEKAVAAYIIVASWITMIPLHALVVGTVTSLVLVYPSSQSPYSSGAVLCRLVDPANSLVM</sequence>
<keyword evidence="1" id="KW-0472">Membrane</keyword>
<name>A0A1X7SME4_AMPQE</name>
<dbReference type="InParanoid" id="A0A1X7SME4"/>
<dbReference type="GO" id="GO:0007165">
    <property type="term" value="P:signal transduction"/>
    <property type="evidence" value="ECO:0007669"/>
    <property type="project" value="InterPro"/>
</dbReference>
<dbReference type="InterPro" id="IPR000488">
    <property type="entry name" value="Death_dom"/>
</dbReference>
<accession>A0A1X7SME4</accession>
<reference evidence="3" key="1">
    <citation type="submission" date="2017-05" db="UniProtKB">
        <authorList>
            <consortium name="EnsemblMetazoa"/>
        </authorList>
    </citation>
    <scope>IDENTIFICATION</scope>
</reference>
<evidence type="ECO:0000256" key="1">
    <source>
        <dbReference type="SAM" id="Phobius"/>
    </source>
</evidence>
<feature type="transmembrane region" description="Helical" evidence="1">
    <location>
        <begin position="7"/>
        <end position="27"/>
    </location>
</feature>
<dbReference type="InterPro" id="IPR011029">
    <property type="entry name" value="DEATH-like_dom_sf"/>
</dbReference>
<dbReference type="EnsemblMetazoa" id="Aqu2.1.03235_001">
    <property type="protein sequence ID" value="Aqu2.1.03235_001"/>
    <property type="gene ID" value="Aqu2.1.03235"/>
</dbReference>
<evidence type="ECO:0000313" key="3">
    <source>
        <dbReference type="EnsemblMetazoa" id="Aqu2.1.03235_001"/>
    </source>
</evidence>
<dbReference type="PROSITE" id="PS50017">
    <property type="entry name" value="DEATH_DOMAIN"/>
    <property type="match status" value="1"/>
</dbReference>
<organism evidence="3">
    <name type="scientific">Amphimedon queenslandica</name>
    <name type="common">Sponge</name>
    <dbReference type="NCBI Taxonomy" id="400682"/>
    <lineage>
        <taxon>Eukaryota</taxon>
        <taxon>Metazoa</taxon>
        <taxon>Porifera</taxon>
        <taxon>Demospongiae</taxon>
        <taxon>Heteroscleromorpha</taxon>
        <taxon>Haplosclerida</taxon>
        <taxon>Niphatidae</taxon>
        <taxon>Amphimedon</taxon>
    </lineage>
</organism>
<dbReference type="CDD" id="cd01670">
    <property type="entry name" value="Death"/>
    <property type="match status" value="1"/>
</dbReference>
<dbReference type="Gene3D" id="1.10.533.10">
    <property type="entry name" value="Death Domain, Fas"/>
    <property type="match status" value="1"/>
</dbReference>
<feature type="domain" description="Death" evidence="2">
    <location>
        <begin position="59"/>
        <end position="128"/>
    </location>
</feature>
<proteinExistence type="predicted"/>
<feature type="transmembrane region" description="Helical" evidence="1">
    <location>
        <begin position="120"/>
        <end position="150"/>
    </location>
</feature>
<dbReference type="AlphaFoldDB" id="A0A1X7SME4"/>
<protein>
    <recommendedName>
        <fullName evidence="2">Death domain-containing protein</fullName>
    </recommendedName>
</protein>